<dbReference type="Pfam" id="PF14920">
    <property type="entry name" value="MTBP_C"/>
    <property type="match status" value="1"/>
</dbReference>
<evidence type="ECO:0000313" key="5">
    <source>
        <dbReference type="Ensembl" id="ENSPCLP00000003925.1"/>
    </source>
</evidence>
<feature type="region of interest" description="Disordered" evidence="1">
    <location>
        <begin position="692"/>
        <end position="766"/>
    </location>
</feature>
<evidence type="ECO:0000313" key="6">
    <source>
        <dbReference type="Proteomes" id="UP000472261"/>
    </source>
</evidence>
<dbReference type="AlphaFoldDB" id="A0A669P9A2"/>
<accession>A0A669P9A2</accession>
<feature type="compositionally biased region" description="Polar residues" evidence="1">
    <location>
        <begin position="721"/>
        <end position="737"/>
    </location>
</feature>
<feature type="domain" description="MDN2-binding protein C-terminal" evidence="4">
    <location>
        <begin position="567"/>
        <end position="830"/>
    </location>
</feature>
<dbReference type="GO" id="GO:0034501">
    <property type="term" value="P:protein localization to kinetochore"/>
    <property type="evidence" value="ECO:0007669"/>
    <property type="project" value="TreeGrafter"/>
</dbReference>
<dbReference type="GO" id="GO:0031396">
    <property type="term" value="P:regulation of protein ubiquitination"/>
    <property type="evidence" value="ECO:0007669"/>
    <property type="project" value="InterPro"/>
</dbReference>
<dbReference type="InterPro" id="IPR029418">
    <property type="entry name" value="MTBP_C"/>
</dbReference>
<reference evidence="5" key="1">
    <citation type="submission" date="2025-08" db="UniProtKB">
        <authorList>
            <consortium name="Ensembl"/>
        </authorList>
    </citation>
    <scope>IDENTIFICATION</scope>
</reference>
<dbReference type="Pfam" id="PF14918">
    <property type="entry name" value="MTBP_N"/>
    <property type="match status" value="1"/>
</dbReference>
<dbReference type="PANTHER" id="PTHR14382:SF1">
    <property type="entry name" value="MDM2-BINDING PROTEIN"/>
    <property type="match status" value="1"/>
</dbReference>
<name>A0A669P9A2_PHACC</name>
<organism evidence="5 6">
    <name type="scientific">Phasianus colchicus</name>
    <name type="common">Common pheasant</name>
    <dbReference type="NCBI Taxonomy" id="9054"/>
    <lineage>
        <taxon>Eukaryota</taxon>
        <taxon>Metazoa</taxon>
        <taxon>Chordata</taxon>
        <taxon>Craniata</taxon>
        <taxon>Vertebrata</taxon>
        <taxon>Euteleostomi</taxon>
        <taxon>Archelosauria</taxon>
        <taxon>Archosauria</taxon>
        <taxon>Dinosauria</taxon>
        <taxon>Saurischia</taxon>
        <taxon>Theropoda</taxon>
        <taxon>Coelurosauria</taxon>
        <taxon>Aves</taxon>
        <taxon>Neognathae</taxon>
        <taxon>Galloanserae</taxon>
        <taxon>Galliformes</taxon>
        <taxon>Phasianidae</taxon>
        <taxon>Phasianinae</taxon>
        <taxon>Phasianus</taxon>
    </lineage>
</organism>
<dbReference type="GO" id="GO:0000776">
    <property type="term" value="C:kinetochore"/>
    <property type="evidence" value="ECO:0007669"/>
    <property type="project" value="TreeGrafter"/>
</dbReference>
<feature type="domain" description="DM2" evidence="3">
    <location>
        <begin position="229"/>
        <end position="563"/>
    </location>
</feature>
<dbReference type="InterPro" id="IPR029420">
    <property type="entry name" value="MTBP_central"/>
</dbReference>
<feature type="compositionally biased region" description="Basic and acidic residues" evidence="1">
    <location>
        <begin position="754"/>
        <end position="766"/>
    </location>
</feature>
<dbReference type="InterPro" id="IPR039061">
    <property type="entry name" value="MTBP"/>
</dbReference>
<evidence type="ECO:0000259" key="4">
    <source>
        <dbReference type="Pfam" id="PF14920"/>
    </source>
</evidence>
<evidence type="ECO:0000259" key="2">
    <source>
        <dbReference type="Pfam" id="PF14918"/>
    </source>
</evidence>
<evidence type="ECO:0000256" key="1">
    <source>
        <dbReference type="SAM" id="MobiDB-lite"/>
    </source>
</evidence>
<dbReference type="Proteomes" id="UP000472261">
    <property type="component" value="Unplaced"/>
</dbReference>
<dbReference type="Ensembl" id="ENSPCLT00000005511.1">
    <property type="protein sequence ID" value="ENSPCLP00000003925.1"/>
    <property type="gene ID" value="ENSPCLG00000003417.1"/>
</dbReference>
<evidence type="ECO:0000259" key="3">
    <source>
        <dbReference type="Pfam" id="PF14919"/>
    </source>
</evidence>
<feature type="domain" description="DM2" evidence="2">
    <location>
        <begin position="2"/>
        <end position="202"/>
    </location>
</feature>
<dbReference type="OMA" id="HFYGEQI"/>
<dbReference type="PANTHER" id="PTHR14382">
    <property type="entry name" value="MDM2-BINDING PROTEIN"/>
    <property type="match status" value="1"/>
</dbReference>
<sequence>MTFPACSVAGIPGIKKWYFASHVIGGYYQFCSSDWEEINSDTQKNEDSLQTTIEKCLGNIQNFEEDDNNSRESLSMADVYDEAAESLHQLADRLPAPGRAMVDIIIQAVEGDAPKLKDCLPVIGALKHLREWHSAQITIATSDSKGWQKIADYLSADFVSSDNVMDVIDLKELWRGKIQIWERKFASEVSFPEFCMKSTSAKPLSTSHVNSCFAVKEEQRCMNSDALPEVFHYYGPALEFLRMVDLSELPPFFISDLKFELSLARKGRKQMSALLLDQISSLSGKVGALVSLACNVSSVAIPSPAQLSTKKWKEYMARKPKVITVPEIDLKGDSCRYYFLLQGNGSGGCKATLIHSATQINGMATLATVNRMLKTNVGETESSFPTDDFIESLPRFCGKQIVQREKKLSHLQASALKEYLKRKKLTEQPPVISTDELKSLLELTRECFLDLWNTDVPEPVQQKTDNKTSSCTVASESDLVEPNPLEWPERHVLQNLENFEKIKQKMRASMLAHSSEQLLGHKDSQRESLTSLDAKELLKYFTPEGLPVGDLQPLHIPKRENAFFLTPELTPRKLRGLPFEKAAGCHYHGIEYCLDNRKALERDLGYAELQARLIRYETQTTCTKECCPLPFVLSPLPAVLSPLPSPAVSSEPGSVPDGESLQSEFRTEVLRLKRRSKDLDCFHPKKRLTKSESTDSLFSQASGGSGSRNALVVTRKRSERSVSLTSMALKQSGQSHKAATRAGSASCVSATESETSKPVKESRSQKHTRMLKEVVAKTLQKHGIAEDHKCFPSCSQRLFEISKFYLKDLKTSRGLLDEMKKTASNNAKQVRAFAWFVCSFQLTRPGYQMVWSTALGDEEKHSFLWLWILFCILIPQKLPVISPMAKFPVVYIHDFCSCNWSTTYLICQSEKCGKVYFSSVMVEKKCVGKCSSFGRSADHWGILLSVSSRK</sequence>
<reference evidence="5" key="2">
    <citation type="submission" date="2025-09" db="UniProtKB">
        <authorList>
            <consortium name="Ensembl"/>
        </authorList>
    </citation>
    <scope>IDENTIFICATION</scope>
</reference>
<dbReference type="Pfam" id="PF14919">
    <property type="entry name" value="MTBP_mid"/>
    <property type="match status" value="1"/>
</dbReference>
<proteinExistence type="predicted"/>
<protein>
    <submittedName>
        <fullName evidence="5">MDM2 binding protein</fullName>
    </submittedName>
</protein>
<keyword evidence="6" id="KW-1185">Reference proteome</keyword>
<dbReference type="GO" id="GO:0007089">
    <property type="term" value="P:traversing start control point of mitotic cell cycle"/>
    <property type="evidence" value="ECO:0007669"/>
    <property type="project" value="TreeGrafter"/>
</dbReference>
<dbReference type="InterPro" id="IPR029421">
    <property type="entry name" value="MTBP_N"/>
</dbReference>